<dbReference type="EMBL" id="FRCA01000002">
    <property type="protein sequence ID" value="SHL64039.1"/>
    <property type="molecule type" value="Genomic_DNA"/>
</dbReference>
<dbReference type="OrthoDB" id="311718at2"/>
<evidence type="ECO:0000259" key="2">
    <source>
        <dbReference type="Pfam" id="PF01266"/>
    </source>
</evidence>
<dbReference type="SUPFAM" id="SSF51905">
    <property type="entry name" value="FAD/NAD(P)-binding domain"/>
    <property type="match status" value="1"/>
</dbReference>
<proteinExistence type="predicted"/>
<protein>
    <submittedName>
        <fullName evidence="3">Glycine/D-amino acid oxidase</fullName>
    </submittedName>
</protein>
<evidence type="ECO:0000313" key="3">
    <source>
        <dbReference type="EMBL" id="SHL64039.1"/>
    </source>
</evidence>
<dbReference type="PANTHER" id="PTHR13847:SF285">
    <property type="entry name" value="FAD DEPENDENT OXIDOREDUCTASE DOMAIN-CONTAINING PROTEIN"/>
    <property type="match status" value="1"/>
</dbReference>
<reference evidence="3 4" key="1">
    <citation type="submission" date="2016-11" db="EMBL/GenBank/DDBJ databases">
        <authorList>
            <person name="Jaros S."/>
            <person name="Januszkiewicz K."/>
            <person name="Wedrychowicz H."/>
        </authorList>
    </citation>
    <scope>NUCLEOTIDE SEQUENCE [LARGE SCALE GENOMIC DNA]</scope>
    <source>
        <strain evidence="3 4">DSM 4740</strain>
    </source>
</reference>
<name>A0A1M7CAX0_9GAMM</name>
<sequence>MTTAIDAFDSPVYWSASQQDLPQCCAPLEGHQQADVVIVGGGFTGLWTAWYLKQLAPHQDIRVLEAEHFGHGASGRNGGWVIGNIAGLERHLEGLDIGTRQDLCRLLGDNVDDLGSALAAAGIDADFHKGGALNVAARYPAQEAIQRRYLAHLHELGFSEQHCQWLSADELTDMARFHRPFGAAFQHQVATLHPRKLINGLVRKLAAAGVHLHEQSRVISTAERIVSTHEGSIEARTVVIATEGYSEQLANIRRHVIPVESLVIATEPLSDATWDAVGLASRPTFADASRLINYGHRTRDGRLVFGARGNYRLGARSRHSASISDSDIAMRQRLLVDLFPALEDVEVSHGWGGSLGLSRSFRPHAVLASEQGLATAGGYAGEGVAASHLMGRTLAEMILGEDSLRTRAPWAVQGKSLEEVVRRWEPEPLRWLAAQTILTSYAAEEALMREERHLPLISPGLGWLNNAFASVIE</sequence>
<dbReference type="AlphaFoldDB" id="A0A1M7CAX0"/>
<dbReference type="STRING" id="44933.SAMN05660971_01020"/>
<organism evidence="3 4">
    <name type="scientific">Halomonas cupida</name>
    <dbReference type="NCBI Taxonomy" id="44933"/>
    <lineage>
        <taxon>Bacteria</taxon>
        <taxon>Pseudomonadati</taxon>
        <taxon>Pseudomonadota</taxon>
        <taxon>Gammaproteobacteria</taxon>
        <taxon>Oceanospirillales</taxon>
        <taxon>Halomonadaceae</taxon>
        <taxon>Halomonas</taxon>
    </lineage>
</organism>
<dbReference type="InterPro" id="IPR036188">
    <property type="entry name" value="FAD/NAD-bd_sf"/>
</dbReference>
<dbReference type="Gene3D" id="3.30.9.10">
    <property type="entry name" value="D-Amino Acid Oxidase, subunit A, domain 2"/>
    <property type="match status" value="1"/>
</dbReference>
<evidence type="ECO:0000313" key="4">
    <source>
        <dbReference type="Proteomes" id="UP000184123"/>
    </source>
</evidence>
<dbReference type="Pfam" id="PF01266">
    <property type="entry name" value="DAO"/>
    <property type="match status" value="1"/>
</dbReference>
<feature type="domain" description="FAD dependent oxidoreductase" evidence="2">
    <location>
        <begin position="35"/>
        <end position="397"/>
    </location>
</feature>
<gene>
    <name evidence="3" type="ORF">SAMN05660971_01020</name>
</gene>
<dbReference type="Gene3D" id="3.50.50.60">
    <property type="entry name" value="FAD/NAD(P)-binding domain"/>
    <property type="match status" value="1"/>
</dbReference>
<accession>A0A1M7CAX0</accession>
<evidence type="ECO:0000256" key="1">
    <source>
        <dbReference type="ARBA" id="ARBA00023002"/>
    </source>
</evidence>
<dbReference type="RefSeq" id="WP_073433947.1">
    <property type="nucleotide sequence ID" value="NZ_BJXU01000127.1"/>
</dbReference>
<keyword evidence="1" id="KW-0560">Oxidoreductase</keyword>
<dbReference type="InterPro" id="IPR006076">
    <property type="entry name" value="FAD-dep_OxRdtase"/>
</dbReference>
<dbReference type="GO" id="GO:0016491">
    <property type="term" value="F:oxidoreductase activity"/>
    <property type="evidence" value="ECO:0007669"/>
    <property type="project" value="UniProtKB-KW"/>
</dbReference>
<dbReference type="PANTHER" id="PTHR13847">
    <property type="entry name" value="SARCOSINE DEHYDROGENASE-RELATED"/>
    <property type="match status" value="1"/>
</dbReference>
<dbReference type="Proteomes" id="UP000184123">
    <property type="component" value="Unassembled WGS sequence"/>
</dbReference>
<dbReference type="GO" id="GO:0005737">
    <property type="term" value="C:cytoplasm"/>
    <property type="evidence" value="ECO:0007669"/>
    <property type="project" value="TreeGrafter"/>
</dbReference>